<dbReference type="InterPro" id="IPR002376">
    <property type="entry name" value="Formyl_transf_N"/>
</dbReference>
<comment type="catalytic activity">
    <reaction evidence="5 6">
        <text>N(1)-(5-phospho-beta-D-ribosyl)glycinamide + (6R)-10-formyltetrahydrofolate = N(2)-formyl-N(1)-(5-phospho-beta-D-ribosyl)glycinamide + (6S)-5,6,7,8-tetrahydrofolate + H(+)</text>
        <dbReference type="Rhea" id="RHEA:15053"/>
        <dbReference type="ChEBI" id="CHEBI:15378"/>
        <dbReference type="ChEBI" id="CHEBI:57453"/>
        <dbReference type="ChEBI" id="CHEBI:143788"/>
        <dbReference type="ChEBI" id="CHEBI:147286"/>
        <dbReference type="ChEBI" id="CHEBI:195366"/>
        <dbReference type="EC" id="2.1.2.2"/>
    </reaction>
</comment>
<name>I1XKF9_METNJ</name>
<gene>
    <name evidence="6" type="primary">purN</name>
    <name evidence="8" type="ordered locus">Q7A_2064</name>
</gene>
<accession>I1XKF9</accession>
<reference evidence="8 9" key="2">
    <citation type="journal article" date="2013" name="Int. J. Syst. Evol. Microbiol.">
        <title>Methylophaga nitratireducenticrescens sp. nov. and Methylophaga frappieri sp. nov., isolated from the biofilm of the methanol-fed denitrification system treating the seawater at the Montreal Biodome.</title>
        <authorList>
            <person name="Villeneuve C."/>
            <person name="Martineau C."/>
            <person name="Mauffrey F."/>
            <person name="Villemur R."/>
        </authorList>
    </citation>
    <scope>NUCLEOTIDE SEQUENCE [LARGE SCALE GENOMIC DNA]</scope>
    <source>
        <strain evidence="8 9">JAM1</strain>
    </source>
</reference>
<comment type="pathway">
    <text evidence="1 6">Purine metabolism; IMP biosynthesis via de novo pathway; N(2)-formyl-N(1)-(5-phospho-D-ribosyl)glycinamide from N(1)-(5-phospho-D-ribosyl)glycinamide (10-formyl THF route): step 1/1.</text>
</comment>
<evidence type="ECO:0000256" key="3">
    <source>
        <dbReference type="ARBA" id="ARBA00022755"/>
    </source>
</evidence>
<comment type="similarity">
    <text evidence="4 6">Belongs to the GART family.</text>
</comment>
<sequence>MTAALKPKLVILISGRGSNMQSIVKAIQANELDAEVAAVISNCPNAAGLKFAQQSDIATRTLDHKNFASREAFDEQLMKLIDSFTPDYVVLAGFMRILSAGFVKHYANKLINIHPSLLPKFKGMHTHKRAIEAGEKEHGATVHFVTEELDAGPVILQAKVPVLENDTEEALAARVLIEEHKLYPDALRLLIQQN</sequence>
<dbReference type="EMBL" id="CP003390">
    <property type="protein sequence ID" value="AFI84878.1"/>
    <property type="molecule type" value="Genomic_DNA"/>
</dbReference>
<dbReference type="HOGENOM" id="CLU_038395_1_1_6"/>
<keyword evidence="2 6" id="KW-0808">Transferase</keyword>
<dbReference type="Pfam" id="PF00551">
    <property type="entry name" value="Formyl_trans_N"/>
    <property type="match status" value="1"/>
</dbReference>
<evidence type="ECO:0000256" key="4">
    <source>
        <dbReference type="ARBA" id="ARBA00038440"/>
    </source>
</evidence>
<evidence type="ECO:0000256" key="1">
    <source>
        <dbReference type="ARBA" id="ARBA00005054"/>
    </source>
</evidence>
<comment type="function">
    <text evidence="6">Catalyzes the transfer of a formyl group from 10-formyltetrahydrofolate to 5-phospho-ribosyl-glycinamide (GAR), producing 5-phospho-ribosyl-N-formylglycinamide (FGAR) and tetrahydrofolate.</text>
</comment>
<feature type="binding site" evidence="6">
    <location>
        <begin position="95"/>
        <end position="98"/>
    </location>
    <ligand>
        <name>(6R)-10-formyltetrahydrofolate</name>
        <dbReference type="ChEBI" id="CHEBI:195366"/>
    </ligand>
</feature>
<protein>
    <recommendedName>
        <fullName evidence="6">Phosphoribosylglycinamide formyltransferase</fullName>
        <ecNumber evidence="6">2.1.2.2</ecNumber>
    </recommendedName>
    <alternativeName>
        <fullName evidence="6">5'-phosphoribosylglycinamide transformylase</fullName>
    </alternativeName>
    <alternativeName>
        <fullName evidence="6">GAR transformylase</fullName>
        <shortName evidence="6">GART</shortName>
    </alternativeName>
</protein>
<feature type="binding site" evidence="6">
    <location>
        <begin position="17"/>
        <end position="19"/>
    </location>
    <ligand>
        <name>N(1)-(5-phospho-beta-D-ribosyl)glycinamide</name>
        <dbReference type="ChEBI" id="CHEBI:143788"/>
    </ligand>
</feature>
<dbReference type="Proteomes" id="UP000009144">
    <property type="component" value="Chromosome"/>
</dbReference>
<dbReference type="RefSeq" id="WP_014707246.1">
    <property type="nucleotide sequence ID" value="NC_017857.3"/>
</dbReference>
<dbReference type="PANTHER" id="PTHR43369:SF2">
    <property type="entry name" value="PHOSPHORIBOSYLGLYCINAMIDE FORMYLTRANSFERASE"/>
    <property type="match status" value="1"/>
</dbReference>
<evidence type="ECO:0000313" key="8">
    <source>
        <dbReference type="EMBL" id="AFI84878.1"/>
    </source>
</evidence>
<dbReference type="EC" id="2.1.2.2" evidence="6"/>
<evidence type="ECO:0000256" key="5">
    <source>
        <dbReference type="ARBA" id="ARBA00047664"/>
    </source>
</evidence>
<dbReference type="PATRIC" id="fig|754476.3.peg.2041"/>
<dbReference type="GO" id="GO:0005829">
    <property type="term" value="C:cytosol"/>
    <property type="evidence" value="ECO:0007669"/>
    <property type="project" value="TreeGrafter"/>
</dbReference>
<feature type="domain" description="Formyl transferase N-terminal" evidence="7">
    <location>
        <begin position="8"/>
        <end position="187"/>
    </location>
</feature>
<feature type="active site" description="Proton donor" evidence="6">
    <location>
        <position position="114"/>
    </location>
</feature>
<evidence type="ECO:0000259" key="7">
    <source>
        <dbReference type="Pfam" id="PF00551"/>
    </source>
</evidence>
<dbReference type="KEGG" id="mej:Q7A_2064"/>
<reference evidence="8 9" key="1">
    <citation type="journal article" date="2012" name="J. Bacteriol.">
        <title>Complete genome sequences of Methylophaga sp. strain JAM1 and Methylophaga sp. strain JAM7.</title>
        <authorList>
            <person name="Villeneuve C."/>
            <person name="Martineau C."/>
            <person name="Mauffrey F."/>
            <person name="Villemur R."/>
        </authorList>
    </citation>
    <scope>NUCLEOTIDE SEQUENCE [LARGE SCALE GENOMIC DNA]</scope>
    <source>
        <strain evidence="8 9">JAM1</strain>
    </source>
</reference>
<dbReference type="Gene3D" id="3.40.50.170">
    <property type="entry name" value="Formyl transferase, N-terminal domain"/>
    <property type="match status" value="1"/>
</dbReference>
<dbReference type="UniPathway" id="UPA00074">
    <property type="reaction ID" value="UER00126"/>
</dbReference>
<dbReference type="GO" id="GO:0004644">
    <property type="term" value="F:phosphoribosylglycinamide formyltransferase activity"/>
    <property type="evidence" value="ECO:0007669"/>
    <property type="project" value="UniProtKB-UniRule"/>
</dbReference>
<dbReference type="AlphaFoldDB" id="I1XKF9"/>
<dbReference type="NCBIfam" id="TIGR00639">
    <property type="entry name" value="PurN"/>
    <property type="match status" value="1"/>
</dbReference>
<dbReference type="InterPro" id="IPR004607">
    <property type="entry name" value="GART"/>
</dbReference>
<feature type="binding site" evidence="6">
    <location>
        <position position="112"/>
    </location>
    <ligand>
        <name>(6R)-10-formyltetrahydrofolate</name>
        <dbReference type="ChEBI" id="CHEBI:195366"/>
    </ligand>
</feature>
<dbReference type="SUPFAM" id="SSF53328">
    <property type="entry name" value="Formyltransferase"/>
    <property type="match status" value="1"/>
</dbReference>
<dbReference type="InterPro" id="IPR001555">
    <property type="entry name" value="GART_AS"/>
</dbReference>
<dbReference type="PANTHER" id="PTHR43369">
    <property type="entry name" value="PHOSPHORIBOSYLGLYCINAMIDE FORMYLTRANSFERASE"/>
    <property type="match status" value="1"/>
</dbReference>
<dbReference type="HAMAP" id="MF_01930">
    <property type="entry name" value="PurN"/>
    <property type="match status" value="1"/>
</dbReference>
<evidence type="ECO:0000256" key="2">
    <source>
        <dbReference type="ARBA" id="ARBA00022679"/>
    </source>
</evidence>
<feature type="site" description="Raises pKa of active site His" evidence="6">
    <location>
        <position position="150"/>
    </location>
</feature>
<dbReference type="InterPro" id="IPR036477">
    <property type="entry name" value="Formyl_transf_N_sf"/>
</dbReference>
<keyword evidence="9" id="KW-1185">Reference proteome</keyword>
<keyword evidence="3 6" id="KW-0658">Purine biosynthesis</keyword>
<dbReference type="STRING" id="754476.Q7A_2064"/>
<evidence type="ECO:0000256" key="6">
    <source>
        <dbReference type="HAMAP-Rule" id="MF_01930"/>
    </source>
</evidence>
<dbReference type="OrthoDB" id="9806170at2"/>
<feature type="binding site" evidence="6">
    <location>
        <position position="70"/>
    </location>
    <ligand>
        <name>(6R)-10-formyltetrahydrofolate</name>
        <dbReference type="ChEBI" id="CHEBI:195366"/>
    </ligand>
</feature>
<dbReference type="CDD" id="cd08645">
    <property type="entry name" value="FMT_core_GART"/>
    <property type="match status" value="1"/>
</dbReference>
<proteinExistence type="inferred from homology"/>
<dbReference type="FunFam" id="3.40.50.170:FF:000007">
    <property type="entry name" value="Phosphoribosylglycinamide formyltransferase"/>
    <property type="match status" value="1"/>
</dbReference>
<evidence type="ECO:0000313" key="9">
    <source>
        <dbReference type="Proteomes" id="UP000009144"/>
    </source>
</evidence>
<dbReference type="GO" id="GO:0006189">
    <property type="term" value="P:'de novo' IMP biosynthetic process"/>
    <property type="evidence" value="ECO:0007669"/>
    <property type="project" value="UniProtKB-UniRule"/>
</dbReference>
<dbReference type="PROSITE" id="PS00373">
    <property type="entry name" value="GART"/>
    <property type="match status" value="1"/>
</dbReference>
<organism evidence="8 9">
    <name type="scientific">Methylophaga nitratireducenticrescens</name>
    <dbReference type="NCBI Taxonomy" id="754476"/>
    <lineage>
        <taxon>Bacteria</taxon>
        <taxon>Pseudomonadati</taxon>
        <taxon>Pseudomonadota</taxon>
        <taxon>Gammaproteobacteria</taxon>
        <taxon>Thiotrichales</taxon>
        <taxon>Piscirickettsiaceae</taxon>
        <taxon>Methylophaga</taxon>
    </lineage>
</organism>
<dbReference type="eggNOG" id="COG0299">
    <property type="taxonomic scope" value="Bacteria"/>
</dbReference>